<dbReference type="EMBL" id="CP002109">
    <property type="protein sequence ID" value="ADL03398.1"/>
    <property type="molecule type" value="Genomic_DNA"/>
</dbReference>
<gene>
    <name evidence="2" type="ordered locus">Closa_0773</name>
</gene>
<dbReference type="PaxDb" id="610130-Closa_0773"/>
<dbReference type="AlphaFoldDB" id="D9R5J2"/>
<sequence>MKFLNKIKTTFQLLADSIKDGLSKARSNGLYKKMAIILLGFIGIFFAVFVFIKLTTYLFESIYNFINLHFFGVAATALGGVYLRLKWSDRRDQRIKEEQERKLSNDRIKMKFSEGSYDKIRKFLFTQILNEANFESLTGLYRPVNPAELGNAQTGNYLKNGLIFHQFRIPKVCLEDVNVSLVTSVLQSMIEQKIGVYGIPGIISPTHMNRNDVLMVSDISDMKTHVILTTVLSFNGEYADQKAYDRSIADSLNISTVERTLDDYDYHG</sequence>
<dbReference type="KEGG" id="csh:Closa_0773"/>
<keyword evidence="1" id="KW-1133">Transmembrane helix</keyword>
<evidence type="ECO:0000256" key="1">
    <source>
        <dbReference type="SAM" id="Phobius"/>
    </source>
</evidence>
<protein>
    <submittedName>
        <fullName evidence="2">Uncharacterized protein</fullName>
    </submittedName>
</protein>
<dbReference type="STRING" id="610130.Closa_0773"/>
<dbReference type="RefSeq" id="WP_013271493.1">
    <property type="nucleotide sequence ID" value="NC_014376.1"/>
</dbReference>
<evidence type="ECO:0000313" key="3">
    <source>
        <dbReference type="Proteomes" id="UP000001662"/>
    </source>
</evidence>
<name>D9R5J2_LACSW</name>
<keyword evidence="1" id="KW-0472">Membrane</keyword>
<feature type="transmembrane region" description="Helical" evidence="1">
    <location>
        <begin position="34"/>
        <end position="59"/>
    </location>
</feature>
<proteinExistence type="predicted"/>
<dbReference type="Proteomes" id="UP000001662">
    <property type="component" value="Chromosome"/>
</dbReference>
<accession>D9R5J2</accession>
<evidence type="ECO:0000313" key="2">
    <source>
        <dbReference type="EMBL" id="ADL03398.1"/>
    </source>
</evidence>
<organism evidence="2 3">
    <name type="scientific">Lacrimispora saccharolytica (strain ATCC 35040 / DSM 2544 / NRCC 2533 / WM1)</name>
    <name type="common">Clostridium saccharolyticum</name>
    <dbReference type="NCBI Taxonomy" id="610130"/>
    <lineage>
        <taxon>Bacteria</taxon>
        <taxon>Bacillati</taxon>
        <taxon>Bacillota</taxon>
        <taxon>Clostridia</taxon>
        <taxon>Lachnospirales</taxon>
        <taxon>Lachnospiraceae</taxon>
        <taxon>Lacrimispora</taxon>
    </lineage>
</organism>
<keyword evidence="3" id="KW-1185">Reference proteome</keyword>
<reference evidence="2" key="1">
    <citation type="submission" date="2010-07" db="EMBL/GenBank/DDBJ databases">
        <title>Complete sequence of Clostridium saccharolyticum WM1.</title>
        <authorList>
            <consortium name="US DOE Joint Genome Institute"/>
            <person name="Lucas S."/>
            <person name="Copeland A."/>
            <person name="Lapidus A."/>
            <person name="Cheng J.-F."/>
            <person name="Bruce D."/>
            <person name="Goodwin L."/>
            <person name="Pitluck S."/>
            <person name="Chertkov O."/>
            <person name="Detter J.C."/>
            <person name="Han C."/>
            <person name="Tapia R."/>
            <person name="Land M."/>
            <person name="Hauser L."/>
            <person name="Chang Y.-J."/>
            <person name="Jeffries C."/>
            <person name="Kyrpides N."/>
            <person name="Ivanova N."/>
            <person name="Mikhailova N."/>
            <person name="Mouttaki H."/>
            <person name="Lin L."/>
            <person name="Zhou J."/>
            <person name="Hemme C.L."/>
            <person name="Woyke T."/>
        </authorList>
    </citation>
    <scope>NUCLEOTIDE SEQUENCE [LARGE SCALE GENOMIC DNA]</scope>
    <source>
        <strain evidence="2">WM1</strain>
    </source>
</reference>
<dbReference type="OrthoDB" id="9993039at2"/>
<dbReference type="HOGENOM" id="CLU_1037111_0_0_9"/>
<keyword evidence="1" id="KW-0812">Transmembrane</keyword>
<feature type="transmembrane region" description="Helical" evidence="1">
    <location>
        <begin position="65"/>
        <end position="85"/>
    </location>
</feature>